<evidence type="ECO:0000313" key="3">
    <source>
        <dbReference type="Proteomes" id="UP000237631"/>
    </source>
</evidence>
<proteinExistence type="predicted"/>
<accession>A0A2S6CA07</accession>
<organism evidence="2 3">
    <name type="scientific">Cercospora berteroae</name>
    <dbReference type="NCBI Taxonomy" id="357750"/>
    <lineage>
        <taxon>Eukaryota</taxon>
        <taxon>Fungi</taxon>
        <taxon>Dikarya</taxon>
        <taxon>Ascomycota</taxon>
        <taxon>Pezizomycotina</taxon>
        <taxon>Dothideomycetes</taxon>
        <taxon>Dothideomycetidae</taxon>
        <taxon>Mycosphaerellales</taxon>
        <taxon>Mycosphaerellaceae</taxon>
        <taxon>Cercospora</taxon>
    </lineage>
</organism>
<name>A0A2S6CA07_9PEZI</name>
<evidence type="ECO:0000313" key="2">
    <source>
        <dbReference type="EMBL" id="PPJ56569.1"/>
    </source>
</evidence>
<feature type="region of interest" description="Disordered" evidence="1">
    <location>
        <begin position="1"/>
        <end position="22"/>
    </location>
</feature>
<dbReference type="EMBL" id="PNEN01000516">
    <property type="protein sequence ID" value="PPJ56569.1"/>
    <property type="molecule type" value="Genomic_DNA"/>
</dbReference>
<dbReference type="Proteomes" id="UP000237631">
    <property type="component" value="Unassembled WGS sequence"/>
</dbReference>
<dbReference type="OrthoDB" id="3644055at2759"/>
<gene>
    <name evidence="2" type="ORF">CBER1_03917</name>
</gene>
<reference evidence="3" key="1">
    <citation type="journal article" date="2017" name="bioRxiv">
        <title>Conservation of a gene cluster reveals novel cercosporin biosynthetic mechanisms and extends production to the genus Colletotrichum.</title>
        <authorList>
            <person name="de Jonge R."/>
            <person name="Ebert M.K."/>
            <person name="Huitt-Roehl C.R."/>
            <person name="Pal P."/>
            <person name="Suttle J.C."/>
            <person name="Spanner R.E."/>
            <person name="Neubauer J.D."/>
            <person name="Jurick W.M.II."/>
            <person name="Stott K.A."/>
            <person name="Secor G.A."/>
            <person name="Thomma B.P.H.J."/>
            <person name="Van de Peer Y."/>
            <person name="Townsend C.A."/>
            <person name="Bolton M.D."/>
        </authorList>
    </citation>
    <scope>NUCLEOTIDE SEQUENCE [LARGE SCALE GENOMIC DNA]</scope>
    <source>
        <strain evidence="3">CBS538.71</strain>
    </source>
</reference>
<dbReference type="AlphaFoldDB" id="A0A2S6CA07"/>
<sequence length="268" mass="29793">MAFPAKKNVTSSSPERGGPKPTVLSTQILQVVNGSDFIEAIPHSFIDQDIEANSCNESIQPPNALARLMAAHSDAEEDPMTMAQIGVVEDDWIFADTEEDDVEPDHYSSTSALVKPHDEFDDFQEVTEEEIKSSNDPAIVHDQHVRALAYHVVPPYPIPPQHAILSKRENTTYIAQVRQYNAFMKACYPGNDEQSEQAIKKANESFPRYGSPETYVRIVHVNGQVQEISKSQSTKCDETCPMKKKSFLKKLVGVPGKLLSSMPYGKLS</sequence>
<evidence type="ECO:0000256" key="1">
    <source>
        <dbReference type="SAM" id="MobiDB-lite"/>
    </source>
</evidence>
<keyword evidence="3" id="KW-1185">Reference proteome</keyword>
<protein>
    <submittedName>
        <fullName evidence="2">Uncharacterized protein</fullName>
    </submittedName>
</protein>
<comment type="caution">
    <text evidence="2">The sequence shown here is derived from an EMBL/GenBank/DDBJ whole genome shotgun (WGS) entry which is preliminary data.</text>
</comment>